<evidence type="ECO:0000313" key="1">
    <source>
        <dbReference type="EMBL" id="MBA5607333.1"/>
    </source>
</evidence>
<dbReference type="AlphaFoldDB" id="A0A7W2EK16"/>
<protein>
    <submittedName>
        <fullName evidence="1">Polyhydroxyalkanoic acid system family protein</fullName>
    </submittedName>
</protein>
<dbReference type="InterPro" id="IPR013433">
    <property type="entry name" value="PHA_gran_rgn"/>
</dbReference>
<evidence type="ECO:0000313" key="2">
    <source>
        <dbReference type="Proteomes" id="UP000566711"/>
    </source>
</evidence>
<name>A0A7W2EK16_9BURK</name>
<dbReference type="Proteomes" id="UP000566711">
    <property type="component" value="Unassembled WGS sequence"/>
</dbReference>
<dbReference type="Pfam" id="PF09650">
    <property type="entry name" value="PHA_gran_rgn"/>
    <property type="match status" value="1"/>
</dbReference>
<proteinExistence type="predicted"/>
<dbReference type="RefSeq" id="WP_182219549.1">
    <property type="nucleotide sequence ID" value="NZ_JACEZS010000016.1"/>
</dbReference>
<comment type="caution">
    <text evidence="1">The sequence shown here is derived from an EMBL/GenBank/DDBJ whole genome shotgun (WGS) entry which is preliminary data.</text>
</comment>
<accession>A0A7W2EK16</accession>
<sequence length="94" mass="10615">MADINIVQDHHLSHKKAREAAEKVAEQMAEEFDIECNWQGDVLHFERSGVSGSLTLHKHQAQMHIKLGFLLSAFAHKIEHKVAENMQKVFGGKA</sequence>
<reference evidence="1 2" key="1">
    <citation type="submission" date="2020-07" db="EMBL/GenBank/DDBJ databases">
        <title>Novel species isolated from subtropical streams in China.</title>
        <authorList>
            <person name="Lu H."/>
        </authorList>
    </citation>
    <scope>NUCLEOTIDE SEQUENCE [LARGE SCALE GENOMIC DNA]</scope>
    <source>
        <strain evidence="1 2">FT3S</strain>
    </source>
</reference>
<keyword evidence="2" id="KW-1185">Reference proteome</keyword>
<gene>
    <name evidence="1" type="ORF">H3H36_18405</name>
</gene>
<dbReference type="NCBIfam" id="TIGR02610">
    <property type="entry name" value="PHA_gran_rgn"/>
    <property type="match status" value="1"/>
</dbReference>
<dbReference type="EMBL" id="JACEZS010000016">
    <property type="protein sequence ID" value="MBA5607333.1"/>
    <property type="molecule type" value="Genomic_DNA"/>
</dbReference>
<organism evidence="1 2">
    <name type="scientific">Rugamonas fusca</name>
    <dbReference type="NCBI Taxonomy" id="2758568"/>
    <lineage>
        <taxon>Bacteria</taxon>
        <taxon>Pseudomonadati</taxon>
        <taxon>Pseudomonadota</taxon>
        <taxon>Betaproteobacteria</taxon>
        <taxon>Burkholderiales</taxon>
        <taxon>Oxalobacteraceae</taxon>
        <taxon>Telluria group</taxon>
        <taxon>Rugamonas</taxon>
    </lineage>
</organism>